<reference evidence="1" key="2">
    <citation type="submission" date="2020-11" db="EMBL/GenBank/DDBJ databases">
        <authorList>
            <consortium name="DOE Joint Genome Institute"/>
            <person name="Kuo A."/>
            <person name="Miyauchi S."/>
            <person name="Kiss E."/>
            <person name="Drula E."/>
            <person name="Kohler A."/>
            <person name="Sanchez-Garcia M."/>
            <person name="Andreopoulos B."/>
            <person name="Barry K.W."/>
            <person name="Bonito G."/>
            <person name="Buee M."/>
            <person name="Carver A."/>
            <person name="Chen C."/>
            <person name="Cichocki N."/>
            <person name="Clum A."/>
            <person name="Culley D."/>
            <person name="Crous P.W."/>
            <person name="Fauchery L."/>
            <person name="Girlanda M."/>
            <person name="Hayes R."/>
            <person name="Keri Z."/>
            <person name="Labutti K."/>
            <person name="Lipzen A."/>
            <person name="Lombard V."/>
            <person name="Magnuson J."/>
            <person name="Maillard F."/>
            <person name="Morin E."/>
            <person name="Murat C."/>
            <person name="Nolan M."/>
            <person name="Ohm R."/>
            <person name="Pangilinan J."/>
            <person name="Pereira M."/>
            <person name="Perotto S."/>
            <person name="Peter M."/>
            <person name="Riley R."/>
            <person name="Sitrit Y."/>
            <person name="Stielow B."/>
            <person name="Szollosi G."/>
            <person name="Zifcakova L."/>
            <person name="Stursova M."/>
            <person name="Spatafora J.W."/>
            <person name="Tedersoo L."/>
            <person name="Vaario L.-M."/>
            <person name="Yamada A."/>
            <person name="Yan M."/>
            <person name="Wang P."/>
            <person name="Xu J."/>
            <person name="Bruns T."/>
            <person name="Baldrian P."/>
            <person name="Vilgalys R."/>
            <person name="Henrissat B."/>
            <person name="Grigoriev I.V."/>
            <person name="Hibbett D."/>
            <person name="Nagy L.G."/>
            <person name="Martin F.M."/>
        </authorList>
    </citation>
    <scope>NUCLEOTIDE SEQUENCE</scope>
    <source>
        <strain evidence="1">UH-Tt-Lm1</strain>
    </source>
</reference>
<dbReference type="InterPro" id="IPR041078">
    <property type="entry name" value="Plavaka"/>
</dbReference>
<gene>
    <name evidence="1" type="ORF">BJ322DRAFT_1105776</name>
</gene>
<dbReference type="Proteomes" id="UP000736335">
    <property type="component" value="Unassembled WGS sequence"/>
</dbReference>
<proteinExistence type="predicted"/>
<name>A0A9P6LAI9_9AGAM</name>
<keyword evidence="2" id="KW-1185">Reference proteome</keyword>
<accession>A0A9P6LAI9</accession>
<organism evidence="1 2">
    <name type="scientific">Thelephora terrestris</name>
    <dbReference type="NCBI Taxonomy" id="56493"/>
    <lineage>
        <taxon>Eukaryota</taxon>
        <taxon>Fungi</taxon>
        <taxon>Dikarya</taxon>
        <taxon>Basidiomycota</taxon>
        <taxon>Agaricomycotina</taxon>
        <taxon>Agaricomycetes</taxon>
        <taxon>Thelephorales</taxon>
        <taxon>Thelephoraceae</taxon>
        <taxon>Thelephora</taxon>
    </lineage>
</organism>
<dbReference type="Pfam" id="PF18759">
    <property type="entry name" value="Plavaka"/>
    <property type="match status" value="1"/>
</dbReference>
<protein>
    <submittedName>
        <fullName evidence="1">Uncharacterized protein</fullName>
    </submittedName>
</protein>
<reference evidence="1" key="1">
    <citation type="journal article" date="2020" name="Nat. Commun.">
        <title>Large-scale genome sequencing of mycorrhizal fungi provides insights into the early evolution of symbiotic traits.</title>
        <authorList>
            <person name="Miyauchi S."/>
            <person name="Kiss E."/>
            <person name="Kuo A."/>
            <person name="Drula E."/>
            <person name="Kohler A."/>
            <person name="Sanchez-Garcia M."/>
            <person name="Morin E."/>
            <person name="Andreopoulos B."/>
            <person name="Barry K.W."/>
            <person name="Bonito G."/>
            <person name="Buee M."/>
            <person name="Carver A."/>
            <person name="Chen C."/>
            <person name="Cichocki N."/>
            <person name="Clum A."/>
            <person name="Culley D."/>
            <person name="Crous P.W."/>
            <person name="Fauchery L."/>
            <person name="Girlanda M."/>
            <person name="Hayes R.D."/>
            <person name="Keri Z."/>
            <person name="LaButti K."/>
            <person name="Lipzen A."/>
            <person name="Lombard V."/>
            <person name="Magnuson J."/>
            <person name="Maillard F."/>
            <person name="Murat C."/>
            <person name="Nolan M."/>
            <person name="Ohm R.A."/>
            <person name="Pangilinan J."/>
            <person name="Pereira M.F."/>
            <person name="Perotto S."/>
            <person name="Peter M."/>
            <person name="Pfister S."/>
            <person name="Riley R."/>
            <person name="Sitrit Y."/>
            <person name="Stielow J.B."/>
            <person name="Szollosi G."/>
            <person name="Zifcakova L."/>
            <person name="Stursova M."/>
            <person name="Spatafora J.W."/>
            <person name="Tedersoo L."/>
            <person name="Vaario L.M."/>
            <person name="Yamada A."/>
            <person name="Yan M."/>
            <person name="Wang P."/>
            <person name="Xu J."/>
            <person name="Bruns T."/>
            <person name="Baldrian P."/>
            <person name="Vilgalys R."/>
            <person name="Dunand C."/>
            <person name="Henrissat B."/>
            <person name="Grigoriev I.V."/>
            <person name="Hibbett D."/>
            <person name="Nagy L.G."/>
            <person name="Martin F.M."/>
        </authorList>
    </citation>
    <scope>NUCLEOTIDE SEQUENCE</scope>
    <source>
        <strain evidence="1">UH-Tt-Lm1</strain>
    </source>
</reference>
<evidence type="ECO:0000313" key="1">
    <source>
        <dbReference type="EMBL" id="KAF9789912.1"/>
    </source>
</evidence>
<comment type="caution">
    <text evidence="1">The sequence shown here is derived from an EMBL/GenBank/DDBJ whole genome shotgun (WGS) entry which is preliminary data.</text>
</comment>
<dbReference type="AlphaFoldDB" id="A0A9P6LAI9"/>
<sequence>MDTRMYSEMHTGKWWWKLQGELEKNFPGATIIPILISSDKTRVVAFGTKSAYPVYMTIGNIPKELRRKPSQRTHILLGYLPTTPLHHVQNKASRRRMVANLFHYCVSRMTEPLKPAGETGIPMTSGDGITRHTFPIFACFVGDYPEQVLVSGCKSGDCPKCPAKRGELEQLEDRYEFRDLTKVLDALSTFENDPGGYASKCAEAGIKPIVHPFWESLPYSDVYLAITPDVLHQLYQGVMKHLISWVTAAFGQKEIDARTKCLPPNHNIRAFSKGLSSFSRLTGKEHADMCRILLGLIIDLKLPDGRSPLPLIKCVRSLLDFLYLAQYPLHTSKTLRLLKQSLEQFHKNKHIFVDLGIRENFNLPKLHSLAHYVESIQLFGTTDNYNTEYTERLHINLAKDAYRATNHRDEYSQITLWLERKEKILRHQSYLDWQSGKSTSALRPTSMEFNGTPTITKWPSVRAVDLADLVKNYGAKFFREALLRHLVISRHTGTRLTKNQVENKIVFMDLPFTSVPVYHRLKFTVATDLGQSKFTTLDAIHARPEHRSRRRALIGARFDTALLSVEPNGESENGLRGHQVGQVRVIFALPGAEDEHLAYVEWFTKFTAPDPNHRMLKVNHAFDGQERITSVVPLSSIRRSIHLIPKFGPNVPEHWTSVNVLEECSTFYLNQFSDRHMYYIA</sequence>
<dbReference type="OrthoDB" id="2576233at2759"/>
<dbReference type="EMBL" id="WIUZ02000003">
    <property type="protein sequence ID" value="KAF9789912.1"/>
    <property type="molecule type" value="Genomic_DNA"/>
</dbReference>
<evidence type="ECO:0000313" key="2">
    <source>
        <dbReference type="Proteomes" id="UP000736335"/>
    </source>
</evidence>